<dbReference type="PANTHER" id="PTHR11455:SF18">
    <property type="entry name" value="SI:CH1073-390K14.1"/>
    <property type="match status" value="1"/>
</dbReference>
<dbReference type="GO" id="GO:0003904">
    <property type="term" value="F:deoxyribodipyrimidine photo-lyase activity"/>
    <property type="evidence" value="ECO:0007669"/>
    <property type="project" value="TreeGrafter"/>
</dbReference>
<comment type="cofactor">
    <cofactor evidence="3">
        <name>FAD</name>
        <dbReference type="ChEBI" id="CHEBI:57692"/>
    </cofactor>
    <text evidence="3">Binds 1 FAD per subunit.</text>
</comment>
<dbReference type="GO" id="GO:0032922">
    <property type="term" value="P:circadian regulation of gene expression"/>
    <property type="evidence" value="ECO:0007669"/>
    <property type="project" value="TreeGrafter"/>
</dbReference>
<dbReference type="OrthoDB" id="9772484at2"/>
<evidence type="ECO:0000259" key="4">
    <source>
        <dbReference type="Pfam" id="PF03441"/>
    </source>
</evidence>
<gene>
    <name evidence="5" type="ORF">B7R21_07660</name>
</gene>
<dbReference type="AlphaFoldDB" id="A0A3E0VVE9"/>
<comment type="caution">
    <text evidence="5">The sequence shown here is derived from an EMBL/GenBank/DDBJ whole genome shotgun (WGS) entry which is preliminary data.</text>
</comment>
<dbReference type="SUPFAM" id="SSF48173">
    <property type="entry name" value="Cryptochrome/photolyase FAD-binding domain"/>
    <property type="match status" value="1"/>
</dbReference>
<dbReference type="GO" id="GO:0071949">
    <property type="term" value="F:FAD binding"/>
    <property type="evidence" value="ECO:0007669"/>
    <property type="project" value="TreeGrafter"/>
</dbReference>
<dbReference type="InterPro" id="IPR005101">
    <property type="entry name" value="Cryptochr/Photolyase_FAD-bd"/>
</dbReference>
<dbReference type="Gene3D" id="1.25.40.80">
    <property type="match status" value="1"/>
</dbReference>
<protein>
    <submittedName>
        <fullName evidence="5">DNA photolyase</fullName>
    </submittedName>
</protein>
<feature type="binding site" evidence="3">
    <location>
        <position position="72"/>
    </location>
    <ligand>
        <name>FAD</name>
        <dbReference type="ChEBI" id="CHEBI:57692"/>
    </ligand>
</feature>
<dbReference type="GO" id="GO:0043153">
    <property type="term" value="P:entrainment of circadian clock by photoperiod"/>
    <property type="evidence" value="ECO:0007669"/>
    <property type="project" value="TreeGrafter"/>
</dbReference>
<keyword evidence="2 3" id="KW-0274">FAD</keyword>
<reference evidence="5 6" key="1">
    <citation type="submission" date="2017-04" db="EMBL/GenBank/DDBJ databases">
        <title>Comparative genome analysis of Subtercola boreus.</title>
        <authorList>
            <person name="Cho Y.-J."/>
            <person name="Cho A."/>
            <person name="Kim O.-S."/>
            <person name="Lee J.-I."/>
        </authorList>
    </citation>
    <scope>NUCLEOTIDE SEQUENCE [LARGE SCALE GENOMIC DNA]</scope>
    <source>
        <strain evidence="5 6">P27444</strain>
    </source>
</reference>
<dbReference type="RefSeq" id="WP_116282661.1">
    <property type="nucleotide sequence ID" value="NZ_NBXA01000016.1"/>
</dbReference>
<dbReference type="Pfam" id="PF03441">
    <property type="entry name" value="FAD_binding_7"/>
    <property type="match status" value="1"/>
</dbReference>
<evidence type="ECO:0000313" key="6">
    <source>
        <dbReference type="Proteomes" id="UP000256709"/>
    </source>
</evidence>
<evidence type="ECO:0000256" key="2">
    <source>
        <dbReference type="ARBA" id="ARBA00022827"/>
    </source>
</evidence>
<feature type="binding site" evidence="3">
    <location>
        <begin position="173"/>
        <end position="175"/>
    </location>
    <ligand>
        <name>FAD</name>
        <dbReference type="ChEBI" id="CHEBI:57692"/>
    </ligand>
</feature>
<dbReference type="PANTHER" id="PTHR11455">
    <property type="entry name" value="CRYPTOCHROME"/>
    <property type="match status" value="1"/>
</dbReference>
<accession>A0A3E0VVE9</accession>
<evidence type="ECO:0000313" key="5">
    <source>
        <dbReference type="EMBL" id="RFA13816.1"/>
    </source>
</evidence>
<evidence type="ECO:0000256" key="3">
    <source>
        <dbReference type="PIRSR" id="PIRSR602081-1"/>
    </source>
</evidence>
<dbReference type="GO" id="GO:0005737">
    <property type="term" value="C:cytoplasm"/>
    <property type="evidence" value="ECO:0007669"/>
    <property type="project" value="TreeGrafter"/>
</dbReference>
<dbReference type="InterPro" id="IPR002081">
    <property type="entry name" value="Cryptochrome/DNA_photolyase_1"/>
</dbReference>
<feature type="binding site" evidence="3">
    <location>
        <position position="24"/>
    </location>
    <ligand>
        <name>FAD</name>
        <dbReference type="ChEBI" id="CHEBI:57692"/>
    </ligand>
</feature>
<sequence>MFTPTRSAALEALADFVPRAGSQYARSRNVDAGPGRDNVSSLSPYIRHRLLTEREVVAAVLEQHRLSSCEKFVQEVMWRTYWKGWLEQNPEVWMRYRRDVDELAQGGETENAAYRDAVTGHSGIDAMDAWALELIETGYLHNHTRMWFASIWIFTLGLPWQLGADFFYRHLLDGDAASNTLSWRWVAGLQTVGKTYLASQSNISRFTEGRFSPEGLSTTARALVEDPLPARSALAPPELSPSGRQWGLLLHEEDLDAPSLLAEHPLVGASGQASGSVPVPVAMAVAGFARADDRSPLGASEVVREFTRSALGDGVGRAQPLVPGEPRVLADTFASTVLEWAASEKVDSIVMPFAPVGPVRERIDSLRAVVASEGLTLTMLQRRWDTLAWPHASRGFFPFREQIPKLLAQQGL</sequence>
<keyword evidence="5" id="KW-0456">Lyase</keyword>
<feature type="domain" description="Cryptochrome/DNA photolyase FAD-binding" evidence="4">
    <location>
        <begin position="72"/>
        <end position="196"/>
    </location>
</feature>
<proteinExistence type="predicted"/>
<dbReference type="Proteomes" id="UP000256709">
    <property type="component" value="Unassembled WGS sequence"/>
</dbReference>
<dbReference type="GO" id="GO:0003677">
    <property type="term" value="F:DNA binding"/>
    <property type="evidence" value="ECO:0007669"/>
    <property type="project" value="TreeGrafter"/>
</dbReference>
<name>A0A3E0VVE9_9MICO</name>
<dbReference type="Gene3D" id="1.10.579.10">
    <property type="entry name" value="DNA Cyclobutane Dipyrimidine Photolyase, subunit A, domain 3"/>
    <property type="match status" value="1"/>
</dbReference>
<evidence type="ECO:0000256" key="1">
    <source>
        <dbReference type="ARBA" id="ARBA00022630"/>
    </source>
</evidence>
<keyword evidence="1 3" id="KW-0285">Flavoprotein</keyword>
<dbReference type="EMBL" id="NBXA01000016">
    <property type="protein sequence ID" value="RFA13816.1"/>
    <property type="molecule type" value="Genomic_DNA"/>
</dbReference>
<dbReference type="InterPro" id="IPR036134">
    <property type="entry name" value="Crypto/Photolyase_FAD-like_sf"/>
</dbReference>
<organism evidence="5 6">
    <name type="scientific">Subtercola boreus</name>
    <dbReference type="NCBI Taxonomy" id="120213"/>
    <lineage>
        <taxon>Bacteria</taxon>
        <taxon>Bacillati</taxon>
        <taxon>Actinomycetota</taxon>
        <taxon>Actinomycetes</taxon>
        <taxon>Micrococcales</taxon>
        <taxon>Microbacteriaceae</taxon>
        <taxon>Subtercola</taxon>
    </lineage>
</organism>